<dbReference type="OrthoDB" id="9799092at2"/>
<dbReference type="KEGG" id="pprt:ET464_06585"/>
<sequence>MIRELVNRASGLEGLEQLHLAVVSGNQPAVSLYEGAGFTVYSTTRQAFKHDGRYWDEHFMALFLA</sequence>
<evidence type="ECO:0008006" key="3">
    <source>
        <dbReference type="Google" id="ProtNLM"/>
    </source>
</evidence>
<evidence type="ECO:0000313" key="2">
    <source>
        <dbReference type="Proteomes" id="UP000293568"/>
    </source>
</evidence>
<keyword evidence="2" id="KW-1185">Reference proteome</keyword>
<organism evidence="1 2">
    <name type="scientific">Paenibacillus protaetiae</name>
    <dbReference type="NCBI Taxonomy" id="2509456"/>
    <lineage>
        <taxon>Bacteria</taxon>
        <taxon>Bacillati</taxon>
        <taxon>Bacillota</taxon>
        <taxon>Bacilli</taxon>
        <taxon>Bacillales</taxon>
        <taxon>Paenibacillaceae</taxon>
        <taxon>Paenibacillus</taxon>
    </lineage>
</organism>
<dbReference type="SUPFAM" id="SSF55729">
    <property type="entry name" value="Acyl-CoA N-acyltransferases (Nat)"/>
    <property type="match status" value="1"/>
</dbReference>
<dbReference type="RefSeq" id="WP_129439351.1">
    <property type="nucleotide sequence ID" value="NZ_CP035492.1"/>
</dbReference>
<dbReference type="Pfam" id="PF13420">
    <property type="entry name" value="Acetyltransf_4"/>
    <property type="match status" value="1"/>
</dbReference>
<name>A0A4P6F6S5_9BACL</name>
<proteinExistence type="predicted"/>
<dbReference type="Proteomes" id="UP000293568">
    <property type="component" value="Chromosome"/>
</dbReference>
<dbReference type="Gene3D" id="3.40.630.30">
    <property type="match status" value="1"/>
</dbReference>
<reference evidence="1 2" key="1">
    <citation type="submission" date="2019-01" db="EMBL/GenBank/DDBJ databases">
        <title>Genome sequencing of strain FW100M-2.</title>
        <authorList>
            <person name="Heo J."/>
            <person name="Kim S.-J."/>
            <person name="Kim J.-S."/>
            <person name="Hong S.-B."/>
            <person name="Kwon S.-W."/>
        </authorList>
    </citation>
    <scope>NUCLEOTIDE SEQUENCE [LARGE SCALE GENOMIC DNA]</scope>
    <source>
        <strain evidence="1 2">FW100M-2</strain>
    </source>
</reference>
<dbReference type="InterPro" id="IPR016181">
    <property type="entry name" value="Acyl_CoA_acyltransferase"/>
</dbReference>
<evidence type="ECO:0000313" key="1">
    <source>
        <dbReference type="EMBL" id="QAY66108.1"/>
    </source>
</evidence>
<gene>
    <name evidence="1" type="ORF">ET464_06585</name>
</gene>
<accession>A0A4P6F6S5</accession>
<dbReference type="EMBL" id="CP035492">
    <property type="protein sequence ID" value="QAY66108.1"/>
    <property type="molecule type" value="Genomic_DNA"/>
</dbReference>
<dbReference type="AlphaFoldDB" id="A0A4P6F6S5"/>
<protein>
    <recommendedName>
        <fullName evidence="3">GNAT family N-acetyltransferase</fullName>
    </recommendedName>
</protein>